<evidence type="ECO:0000313" key="5">
    <source>
        <dbReference type="Proteomes" id="UP001642540"/>
    </source>
</evidence>
<keyword evidence="3" id="KW-1133">Transmembrane helix</keyword>
<dbReference type="Pfam" id="PF00067">
    <property type="entry name" value="p450"/>
    <property type="match status" value="1"/>
</dbReference>
<dbReference type="Gene3D" id="1.10.630.10">
    <property type="entry name" value="Cytochrome P450"/>
    <property type="match status" value="1"/>
</dbReference>
<dbReference type="SUPFAM" id="SSF48264">
    <property type="entry name" value="Cytochrome P450"/>
    <property type="match status" value="1"/>
</dbReference>
<dbReference type="InterPro" id="IPR001128">
    <property type="entry name" value="Cyt_P450"/>
</dbReference>
<feature type="transmembrane region" description="Helical" evidence="3">
    <location>
        <begin position="20"/>
        <end position="39"/>
    </location>
</feature>
<dbReference type="InterPro" id="IPR036396">
    <property type="entry name" value="Cyt_P450_sf"/>
</dbReference>
<keyword evidence="5" id="KW-1185">Reference proteome</keyword>
<comment type="caution">
    <text evidence="4">The sequence shown here is derived from an EMBL/GenBank/DDBJ whole genome shotgun (WGS) entry which is preliminary data.</text>
</comment>
<keyword evidence="2" id="KW-0560">Oxidoreductase</keyword>
<evidence type="ECO:0000256" key="3">
    <source>
        <dbReference type="SAM" id="Phobius"/>
    </source>
</evidence>
<evidence type="ECO:0000256" key="1">
    <source>
        <dbReference type="ARBA" id="ARBA00010617"/>
    </source>
</evidence>
<organism evidence="4 5">
    <name type="scientific">Orchesella dallaii</name>
    <dbReference type="NCBI Taxonomy" id="48710"/>
    <lineage>
        <taxon>Eukaryota</taxon>
        <taxon>Metazoa</taxon>
        <taxon>Ecdysozoa</taxon>
        <taxon>Arthropoda</taxon>
        <taxon>Hexapoda</taxon>
        <taxon>Collembola</taxon>
        <taxon>Entomobryomorpha</taxon>
        <taxon>Entomobryoidea</taxon>
        <taxon>Orchesellidae</taxon>
        <taxon>Orchesellinae</taxon>
        <taxon>Orchesella</taxon>
    </lineage>
</organism>
<proteinExistence type="inferred from homology"/>
<name>A0ABP1Q0T6_9HEXA</name>
<keyword evidence="2" id="KW-0503">Monooxygenase</keyword>
<comment type="similarity">
    <text evidence="1">Belongs to the cytochrome P450 family.</text>
</comment>
<evidence type="ECO:0000256" key="2">
    <source>
        <dbReference type="ARBA" id="ARBA00023033"/>
    </source>
</evidence>
<dbReference type="Proteomes" id="UP001642540">
    <property type="component" value="Unassembled WGS sequence"/>
</dbReference>
<sequence>MRDSRSRFQSPFLETSNLHNFLLVATLSLLLLKSLQIFFRRRSLHKKFGEGEENIEKIEKAYKSMPGPPRLPLIGNWLTIFLLDKRDHLKKAIELGIQYGPYFRVTIFNEEIIILNSPESVKALLMSGNIEHAHRGSLMEKLWPIEMEGLIIYPVSSHNPNIQT</sequence>
<evidence type="ECO:0000313" key="4">
    <source>
        <dbReference type="EMBL" id="CAL8085171.1"/>
    </source>
</evidence>
<keyword evidence="3" id="KW-0472">Membrane</keyword>
<accession>A0ABP1Q0T6</accession>
<keyword evidence="3" id="KW-0812">Transmembrane</keyword>
<gene>
    <name evidence="4" type="ORF">ODALV1_LOCUS6026</name>
</gene>
<reference evidence="4 5" key="1">
    <citation type="submission" date="2024-08" db="EMBL/GenBank/DDBJ databases">
        <authorList>
            <person name="Cucini C."/>
            <person name="Frati F."/>
        </authorList>
    </citation>
    <scope>NUCLEOTIDE SEQUENCE [LARGE SCALE GENOMIC DNA]</scope>
</reference>
<protein>
    <submittedName>
        <fullName evidence="4">Uncharacterized protein</fullName>
    </submittedName>
</protein>
<dbReference type="EMBL" id="CAXLJM020000019">
    <property type="protein sequence ID" value="CAL8085171.1"/>
    <property type="molecule type" value="Genomic_DNA"/>
</dbReference>